<organism evidence="3 4">
    <name type="scientific">Nocardioides caricicola</name>
    <dbReference type="NCBI Taxonomy" id="634770"/>
    <lineage>
        <taxon>Bacteria</taxon>
        <taxon>Bacillati</taxon>
        <taxon>Actinomycetota</taxon>
        <taxon>Actinomycetes</taxon>
        <taxon>Propionibacteriales</taxon>
        <taxon>Nocardioidaceae</taxon>
        <taxon>Nocardioides</taxon>
    </lineage>
</organism>
<name>A0ABW0N5I0_9ACTN</name>
<evidence type="ECO:0000313" key="4">
    <source>
        <dbReference type="Proteomes" id="UP001595956"/>
    </source>
</evidence>
<evidence type="ECO:0008006" key="5">
    <source>
        <dbReference type="Google" id="ProtNLM"/>
    </source>
</evidence>
<gene>
    <name evidence="3" type="ORF">ACFPKY_20500</name>
</gene>
<protein>
    <recommendedName>
        <fullName evidence="5">DUF2690 domain-containing protein</fullName>
    </recommendedName>
</protein>
<dbReference type="Proteomes" id="UP001595956">
    <property type="component" value="Unassembled WGS sequence"/>
</dbReference>
<keyword evidence="2" id="KW-0732">Signal</keyword>
<evidence type="ECO:0000256" key="1">
    <source>
        <dbReference type="SAM" id="MobiDB-lite"/>
    </source>
</evidence>
<feature type="signal peptide" evidence="2">
    <location>
        <begin position="1"/>
        <end position="46"/>
    </location>
</feature>
<feature type="chain" id="PRO_5046360326" description="DUF2690 domain-containing protein" evidence="2">
    <location>
        <begin position="47"/>
        <end position="197"/>
    </location>
</feature>
<feature type="compositionally biased region" description="Basic residues" evidence="1">
    <location>
        <begin position="13"/>
        <end position="22"/>
    </location>
</feature>
<evidence type="ECO:0000256" key="2">
    <source>
        <dbReference type="SAM" id="SignalP"/>
    </source>
</evidence>
<comment type="caution">
    <text evidence="3">The sequence shown here is derived from an EMBL/GenBank/DDBJ whole genome shotgun (WGS) entry which is preliminary data.</text>
</comment>
<evidence type="ECO:0000313" key="3">
    <source>
        <dbReference type="EMBL" id="MFC5495501.1"/>
    </source>
</evidence>
<dbReference type="RefSeq" id="WP_345181558.1">
    <property type="nucleotide sequence ID" value="NZ_BAABFQ010000009.1"/>
</dbReference>
<dbReference type="EMBL" id="JBHSMD010000010">
    <property type="protein sequence ID" value="MFC5495501.1"/>
    <property type="molecule type" value="Genomic_DNA"/>
</dbReference>
<feature type="region of interest" description="Disordered" evidence="1">
    <location>
        <begin position="1"/>
        <end position="22"/>
    </location>
</feature>
<accession>A0ABW0N5I0</accession>
<proteinExistence type="predicted"/>
<keyword evidence="4" id="KW-1185">Reference proteome</keyword>
<reference evidence="4" key="1">
    <citation type="journal article" date="2019" name="Int. J. Syst. Evol. Microbiol.">
        <title>The Global Catalogue of Microorganisms (GCM) 10K type strain sequencing project: providing services to taxonomists for standard genome sequencing and annotation.</title>
        <authorList>
            <consortium name="The Broad Institute Genomics Platform"/>
            <consortium name="The Broad Institute Genome Sequencing Center for Infectious Disease"/>
            <person name="Wu L."/>
            <person name="Ma J."/>
        </authorList>
    </citation>
    <scope>NUCLEOTIDE SEQUENCE [LARGE SCALE GENOMIC DNA]</scope>
    <source>
        <strain evidence="4">KACC 13778</strain>
    </source>
</reference>
<sequence>MGPSHDISGTYMKRNRPAPAKRRHTWATLAVLTLLTPILVTAQAQAAPATQEGETPAAAVGQQRGGNPFGCRAKIDYLGTEIGTGNRIEMRVVATCNRTLDELRVSGLIQRRDGQNGPTRNWKQCSNTNYCTVKVLADNPSGKQNWTGRVTDCVGDVSCTTMVRDGSTASFASMGWPCPTGATCWSPGLSVEYLDAK</sequence>